<reference evidence="2 3" key="1">
    <citation type="submission" date="2019-02" db="EMBL/GenBank/DDBJ databases">
        <title>Genomic Encyclopedia of Archaeal and Bacterial Type Strains, Phase II (KMG-II): from individual species to whole genera.</title>
        <authorList>
            <person name="Goeker M."/>
        </authorList>
    </citation>
    <scope>NUCLEOTIDE SEQUENCE [LARGE SCALE GENOMIC DNA]</scope>
    <source>
        <strain evidence="2 3">DSM 18328</strain>
    </source>
</reference>
<comment type="caution">
    <text evidence="2">The sequence shown here is derived from an EMBL/GenBank/DDBJ whole genome shotgun (WGS) entry which is preliminary data.</text>
</comment>
<feature type="transmembrane region" description="Helical" evidence="1">
    <location>
        <begin position="143"/>
        <end position="167"/>
    </location>
</feature>
<keyword evidence="1" id="KW-0472">Membrane</keyword>
<keyword evidence="1" id="KW-0812">Transmembrane</keyword>
<dbReference type="Pfam" id="PF04307">
    <property type="entry name" value="YdjM"/>
    <property type="match status" value="1"/>
</dbReference>
<keyword evidence="1" id="KW-1133">Transmembrane helix</keyword>
<dbReference type="InterPro" id="IPR007404">
    <property type="entry name" value="YdjM-like"/>
</dbReference>
<proteinExistence type="predicted"/>
<evidence type="ECO:0000313" key="3">
    <source>
        <dbReference type="Proteomes" id="UP000291097"/>
    </source>
</evidence>
<dbReference type="AlphaFoldDB" id="A0A482YCS1"/>
<evidence type="ECO:0000256" key="1">
    <source>
        <dbReference type="SAM" id="Phobius"/>
    </source>
</evidence>
<feature type="transmembrane region" description="Helical" evidence="1">
    <location>
        <begin position="20"/>
        <end position="46"/>
    </location>
</feature>
<sequence length="170" mass="18021">MIFPTMYREGHSGFNALLYAPVLPLVSSVWSLELALVGAVVAVGVANIPDLDQPLPRLRHRGPTHTVWFALLVGLVAGIGTDLLVPATPVAFRFGFLVGTGGILAHLAGDVVTPMGISPFAPLWRYHVTLEWFKSKNSRINRALLLVGSIALFASLLVTMGLSAVAAQAG</sequence>
<dbReference type="Proteomes" id="UP000291097">
    <property type="component" value="Unassembled WGS sequence"/>
</dbReference>
<organism evidence="2 3">
    <name type="scientific">Natrinema hispanicum</name>
    <dbReference type="NCBI Taxonomy" id="392421"/>
    <lineage>
        <taxon>Archaea</taxon>
        <taxon>Methanobacteriati</taxon>
        <taxon>Methanobacteriota</taxon>
        <taxon>Stenosarchaea group</taxon>
        <taxon>Halobacteria</taxon>
        <taxon>Halobacteriales</taxon>
        <taxon>Natrialbaceae</taxon>
        <taxon>Natrinema</taxon>
    </lineage>
</organism>
<feature type="transmembrane region" description="Helical" evidence="1">
    <location>
        <begin position="67"/>
        <end position="85"/>
    </location>
</feature>
<evidence type="ECO:0000313" key="2">
    <source>
        <dbReference type="EMBL" id="RZV10690.1"/>
    </source>
</evidence>
<gene>
    <name evidence="2" type="ORF">BDK88_1867</name>
</gene>
<name>A0A482YCS1_9EURY</name>
<protein>
    <submittedName>
        <fullName evidence="2">Inner membrane protein</fullName>
    </submittedName>
</protein>
<dbReference type="EMBL" id="SHMP01000004">
    <property type="protein sequence ID" value="RZV10690.1"/>
    <property type="molecule type" value="Genomic_DNA"/>
</dbReference>
<accession>A0A482YCS1</accession>